<dbReference type="InterPro" id="IPR003165">
    <property type="entry name" value="Piwi"/>
</dbReference>
<dbReference type="GO" id="GO:0034587">
    <property type="term" value="P:piRNA processing"/>
    <property type="evidence" value="ECO:0007669"/>
    <property type="project" value="UniProtKB-ARBA"/>
</dbReference>
<dbReference type="SMART" id="SM01163">
    <property type="entry name" value="DUF1785"/>
    <property type="match status" value="1"/>
</dbReference>
<feature type="compositionally biased region" description="Low complexity" evidence="2">
    <location>
        <begin position="28"/>
        <end position="49"/>
    </location>
</feature>
<comment type="similarity">
    <text evidence="1">Belongs to the argonaute family.</text>
</comment>
<dbReference type="CDD" id="cd02846">
    <property type="entry name" value="PAZ_argonaute_like"/>
    <property type="match status" value="1"/>
</dbReference>
<dbReference type="GO" id="GO:0003723">
    <property type="term" value="F:RNA binding"/>
    <property type="evidence" value="ECO:0007669"/>
    <property type="project" value="InterPro"/>
</dbReference>
<evidence type="ECO:0000256" key="2">
    <source>
        <dbReference type="SAM" id="MobiDB-lite"/>
    </source>
</evidence>
<dbReference type="InterPro" id="IPR032472">
    <property type="entry name" value="ArgoL2"/>
</dbReference>
<feature type="non-terminal residue" evidence="5">
    <location>
        <position position="1"/>
    </location>
</feature>
<proteinExistence type="inferred from homology"/>
<name>A0A1B6H7S0_9HEMI</name>
<dbReference type="InterPro" id="IPR036397">
    <property type="entry name" value="RNaseH_sf"/>
</dbReference>
<protein>
    <recommendedName>
        <fullName evidence="6">Piwi domain-containing protein</fullName>
    </recommendedName>
</protein>
<dbReference type="Gene3D" id="2.170.260.10">
    <property type="entry name" value="paz domain"/>
    <property type="match status" value="1"/>
</dbReference>
<dbReference type="PROSITE" id="PS50821">
    <property type="entry name" value="PAZ"/>
    <property type="match status" value="1"/>
</dbReference>
<dbReference type="InterPro" id="IPR045246">
    <property type="entry name" value="Piwi_ago-like"/>
</dbReference>
<dbReference type="SUPFAM" id="SSF101690">
    <property type="entry name" value="PAZ domain"/>
    <property type="match status" value="1"/>
</dbReference>
<feature type="domain" description="Piwi" evidence="4">
    <location>
        <begin position="619"/>
        <end position="923"/>
    </location>
</feature>
<evidence type="ECO:0000313" key="5">
    <source>
        <dbReference type="EMBL" id="JAS70746.1"/>
    </source>
</evidence>
<dbReference type="InterPro" id="IPR036085">
    <property type="entry name" value="PAZ_dom_sf"/>
</dbReference>
<sequence>RGRGGPRGPDREQPSQYTQPPPQGGPGVLSQPPQQQFSGPPPSVQQQFSGPPPSIQQQPTGPPPSEKQQPARPPVQELDWSDVSSDSSSIGQVTSGVAALKVSSSGNGSKGLWAIPERTKLADKNNMVGTRGRVIEIEVNHLLLTLKKTTQACHYDCDFKPDAPKKLFRPAIREMQRKHFPNRYPAFDGRKNLYSSGELPFGKVIRDTVSVSDPERKEPKQFDVTIKFTNYVDMSQISKYFSQRMDFPQEAAQVLDIVLRSPAAMNFTPVGRSFFTPPKNQIISLGNGLELWYGFYQSSALGWRPFLNVDVAHKGFPEPKPLLAIMLDMMKKYKSNFRDPDPDYNVLKTNGISGPALDDFRKFIKGLKVDYMIPNQPNTRKVYKMNDIRQSAIQHRFTLDDGTNISIGEYFERHKNYRLQFPKLPCIHVGSTSRDVCLPPEFCTIVRGQVVNKKLDETQTAAMVRAAARPADERKKRIMQHMMEAGFNRDPCVNEFGISVNDKFERIKARILDAPNLEYRGRKVKASQGVWRAAQFVSSNQLNTWVVMSLAQRININNLMDFAKTMVNQGGTLGMSIHGTPRYVLLHDEVRLGRFPTGQVIKQNILPYFQEFKKNGVQLVVVIIPDRPPDCYSKVKLAAEVDVGLLTQCIKERTFSRMNPATAGNILLKVNAKLNGVNHTIDRNFCPHLMDSPTMLVGADVTHPSPDQTTIPSVAAVAASHDRRAFQYNMIWKLQEPKMEIIEKMQEIMVEQLKFFYRSTKQKPQKIIFYRDGVSDGHFSEVLNSELSAIRAACRSLQSDGSYKPSVTFLVVQKRHHTRFFPTRREDEDGKNKNVPPGTIVDTMITHPREMDFYLVSHASLQGTSRPTKYHKLWDDSNISEDDLEELTYYLCHLFTRCTRSVSYPAPTYYAHLAAARGRVYLEGQQVNLSSLEQEMRIRTIKDSIVRESPMFFV</sequence>
<dbReference type="Pfam" id="PF16487">
    <property type="entry name" value="ArgoMid"/>
    <property type="match status" value="1"/>
</dbReference>
<dbReference type="InterPro" id="IPR032473">
    <property type="entry name" value="Argonaute_Mid_dom"/>
</dbReference>
<gene>
    <name evidence="5" type="ORF">g.13780</name>
</gene>
<dbReference type="Pfam" id="PF16488">
    <property type="entry name" value="ArgoL2"/>
    <property type="match status" value="1"/>
</dbReference>
<dbReference type="PROSITE" id="PS50822">
    <property type="entry name" value="PIWI"/>
    <property type="match status" value="1"/>
</dbReference>
<evidence type="ECO:0008006" key="6">
    <source>
        <dbReference type="Google" id="ProtNLM"/>
    </source>
</evidence>
<dbReference type="Pfam" id="PF02171">
    <property type="entry name" value="Piwi"/>
    <property type="match status" value="1"/>
</dbReference>
<dbReference type="Pfam" id="PF02170">
    <property type="entry name" value="PAZ"/>
    <property type="match status" value="1"/>
</dbReference>
<dbReference type="SMART" id="SM00949">
    <property type="entry name" value="PAZ"/>
    <property type="match status" value="1"/>
</dbReference>
<dbReference type="InterPro" id="IPR003100">
    <property type="entry name" value="PAZ_dom"/>
</dbReference>
<accession>A0A1B6H7S0</accession>
<dbReference type="CDD" id="cd04657">
    <property type="entry name" value="Piwi_ago-like"/>
    <property type="match status" value="1"/>
</dbReference>
<dbReference type="Pfam" id="PF08699">
    <property type="entry name" value="ArgoL1"/>
    <property type="match status" value="1"/>
</dbReference>
<dbReference type="Pfam" id="PF16486">
    <property type="entry name" value="ArgoN"/>
    <property type="match status" value="1"/>
</dbReference>
<evidence type="ECO:0000259" key="3">
    <source>
        <dbReference type="PROSITE" id="PS50821"/>
    </source>
</evidence>
<dbReference type="Gene3D" id="3.40.50.2300">
    <property type="match status" value="1"/>
</dbReference>
<feature type="compositionally biased region" description="Pro residues" evidence="2">
    <location>
        <begin position="50"/>
        <end position="65"/>
    </location>
</feature>
<dbReference type="EMBL" id="GECU01036960">
    <property type="protein sequence ID" value="JAS70746.1"/>
    <property type="molecule type" value="Transcribed_RNA"/>
</dbReference>
<feature type="region of interest" description="Disordered" evidence="2">
    <location>
        <begin position="1"/>
        <end position="90"/>
    </location>
</feature>
<dbReference type="InterPro" id="IPR032474">
    <property type="entry name" value="Argonaute_N"/>
</dbReference>
<dbReference type="InterPro" id="IPR014811">
    <property type="entry name" value="ArgoL1"/>
</dbReference>
<reference evidence="5" key="1">
    <citation type="submission" date="2015-11" db="EMBL/GenBank/DDBJ databases">
        <title>De novo transcriptome assembly of four potential Pierce s Disease insect vectors from Arizona vineyards.</title>
        <authorList>
            <person name="Tassone E.E."/>
        </authorList>
    </citation>
    <scope>NUCLEOTIDE SEQUENCE</scope>
</reference>
<feature type="domain" description="PAZ" evidence="3">
    <location>
        <begin position="342"/>
        <end position="447"/>
    </location>
</feature>
<dbReference type="InterPro" id="IPR012337">
    <property type="entry name" value="RNaseH-like_sf"/>
</dbReference>
<evidence type="ECO:0000256" key="1">
    <source>
        <dbReference type="RuleBase" id="RU361178"/>
    </source>
</evidence>
<dbReference type="AlphaFoldDB" id="A0A1B6H7S0"/>
<evidence type="ECO:0000259" key="4">
    <source>
        <dbReference type="PROSITE" id="PS50822"/>
    </source>
</evidence>
<dbReference type="SUPFAM" id="SSF53098">
    <property type="entry name" value="Ribonuclease H-like"/>
    <property type="match status" value="1"/>
</dbReference>
<dbReference type="Gene3D" id="3.30.420.10">
    <property type="entry name" value="Ribonuclease H-like superfamily/Ribonuclease H"/>
    <property type="match status" value="1"/>
</dbReference>
<dbReference type="SMART" id="SM00950">
    <property type="entry name" value="Piwi"/>
    <property type="match status" value="1"/>
</dbReference>
<dbReference type="PANTHER" id="PTHR22891">
    <property type="entry name" value="EUKARYOTIC TRANSLATION INITIATION FACTOR 2C"/>
    <property type="match status" value="1"/>
</dbReference>
<organism evidence="5">
    <name type="scientific">Homalodisca liturata</name>
    <dbReference type="NCBI Taxonomy" id="320908"/>
    <lineage>
        <taxon>Eukaryota</taxon>
        <taxon>Metazoa</taxon>
        <taxon>Ecdysozoa</taxon>
        <taxon>Arthropoda</taxon>
        <taxon>Hexapoda</taxon>
        <taxon>Insecta</taxon>
        <taxon>Pterygota</taxon>
        <taxon>Neoptera</taxon>
        <taxon>Paraneoptera</taxon>
        <taxon>Hemiptera</taxon>
        <taxon>Auchenorrhyncha</taxon>
        <taxon>Membracoidea</taxon>
        <taxon>Cicadellidae</taxon>
        <taxon>Cicadellinae</taxon>
        <taxon>Proconiini</taxon>
        <taxon>Homalodisca</taxon>
    </lineage>
</organism>